<organism evidence="8 9">
    <name type="scientific">Triticum turgidum subsp. durum</name>
    <name type="common">Durum wheat</name>
    <name type="synonym">Triticum durum</name>
    <dbReference type="NCBI Taxonomy" id="4567"/>
    <lineage>
        <taxon>Eukaryota</taxon>
        <taxon>Viridiplantae</taxon>
        <taxon>Streptophyta</taxon>
        <taxon>Embryophyta</taxon>
        <taxon>Tracheophyta</taxon>
        <taxon>Spermatophyta</taxon>
        <taxon>Magnoliopsida</taxon>
        <taxon>Liliopsida</taxon>
        <taxon>Poales</taxon>
        <taxon>Poaceae</taxon>
        <taxon>BOP clade</taxon>
        <taxon>Pooideae</taxon>
        <taxon>Triticodae</taxon>
        <taxon>Triticeae</taxon>
        <taxon>Triticinae</taxon>
        <taxon>Triticum</taxon>
    </lineage>
</organism>
<proteinExistence type="predicted"/>
<keyword evidence="9" id="KW-1185">Reference proteome</keyword>
<dbReference type="EMBL" id="LT934121">
    <property type="protein sequence ID" value="VAI42569.1"/>
    <property type="molecule type" value="Genomic_DNA"/>
</dbReference>
<dbReference type="PANTHER" id="PTHR48059">
    <property type="entry name" value="POLYGALACTURONASE INHIBITOR 1"/>
    <property type="match status" value="1"/>
</dbReference>
<protein>
    <recommendedName>
        <fullName evidence="10">Leucine-rich repeat-containing N-terminal plant-type domain-containing protein</fullName>
    </recommendedName>
</protein>
<feature type="domain" description="Disease resistance R13L4/SHOC-2-like LRR" evidence="7">
    <location>
        <begin position="157"/>
        <end position="258"/>
    </location>
</feature>
<dbReference type="Pfam" id="PF23598">
    <property type="entry name" value="LRR_14"/>
    <property type="match status" value="1"/>
</dbReference>
<dbReference type="InterPro" id="IPR013210">
    <property type="entry name" value="LRR_N_plant-typ"/>
</dbReference>
<feature type="chain" id="PRO_5040434196" description="Leucine-rich repeat-containing N-terminal plant-type domain-containing protein" evidence="5">
    <location>
        <begin position="28"/>
        <end position="270"/>
    </location>
</feature>
<dbReference type="Gramene" id="TRITD6Av1G016520.1">
    <property type="protein sequence ID" value="TRITD6Av1G016520.1"/>
    <property type="gene ID" value="TRITD6Av1G016520"/>
</dbReference>
<name>A0A9R0XTP8_TRITD</name>
<feature type="signal peptide" evidence="5">
    <location>
        <begin position="1"/>
        <end position="27"/>
    </location>
</feature>
<dbReference type="Pfam" id="PF08263">
    <property type="entry name" value="LRRNT_2"/>
    <property type="match status" value="1"/>
</dbReference>
<evidence type="ECO:0000256" key="1">
    <source>
        <dbReference type="ARBA" id="ARBA00004196"/>
    </source>
</evidence>
<evidence type="ECO:0000259" key="6">
    <source>
        <dbReference type="Pfam" id="PF08263"/>
    </source>
</evidence>
<keyword evidence="3 5" id="KW-0732">Signal</keyword>
<dbReference type="SUPFAM" id="SSF52058">
    <property type="entry name" value="L domain-like"/>
    <property type="match status" value="1"/>
</dbReference>
<feature type="domain" description="Leucine-rich repeat-containing N-terminal plant-type" evidence="6">
    <location>
        <begin position="38"/>
        <end position="74"/>
    </location>
</feature>
<dbReference type="InterPro" id="IPR055414">
    <property type="entry name" value="LRR_R13L4/SHOC2-like"/>
</dbReference>
<keyword evidence="4" id="KW-0677">Repeat</keyword>
<dbReference type="InterPro" id="IPR032675">
    <property type="entry name" value="LRR_dom_sf"/>
</dbReference>
<evidence type="ECO:0000313" key="8">
    <source>
        <dbReference type="EMBL" id="VAI42569.1"/>
    </source>
</evidence>
<evidence type="ECO:0000313" key="9">
    <source>
        <dbReference type="Proteomes" id="UP000324705"/>
    </source>
</evidence>
<evidence type="ECO:0000256" key="3">
    <source>
        <dbReference type="ARBA" id="ARBA00022729"/>
    </source>
</evidence>
<dbReference type="Proteomes" id="UP000324705">
    <property type="component" value="Chromosome 6A"/>
</dbReference>
<comment type="subcellular location">
    <subcellularLocation>
        <location evidence="1">Cell envelope</location>
    </subcellularLocation>
</comment>
<evidence type="ECO:0008006" key="10">
    <source>
        <dbReference type="Google" id="ProtNLM"/>
    </source>
</evidence>
<evidence type="ECO:0000259" key="7">
    <source>
        <dbReference type="Pfam" id="PF23598"/>
    </source>
</evidence>
<evidence type="ECO:0000256" key="4">
    <source>
        <dbReference type="ARBA" id="ARBA00022737"/>
    </source>
</evidence>
<dbReference type="Gene3D" id="3.80.10.10">
    <property type="entry name" value="Ribonuclease Inhibitor"/>
    <property type="match status" value="1"/>
</dbReference>
<dbReference type="FunFam" id="3.80.10.10:FF:000383">
    <property type="entry name" value="Leucine-rich repeat receptor protein kinase EMS1"/>
    <property type="match status" value="1"/>
</dbReference>
<sequence>MVATPILHHLHILTLLLICSCSMHASANTTNSTVPCLPDQASALLHLKHSFTHANLQSWRDGEDCCHWEGVACDAASGRVISLNLSSIVAVIRRVDPALLNLTSLKSLSLTTTRISEGLSSLSKLPSLSSLELHGSSSWDPVGPELSSVGDIRQLTSLRLERYDFSRSQPSWIGNLTGLVYLRMKSCSFTGTVPDQIGTLAKLTLLDFENCNYTGQPVPSWIGNLNRLTTLSIQGCRHSGSIPSAIANLTRLEVLRLGNNSLVVYSNREV</sequence>
<keyword evidence="2" id="KW-0433">Leucine-rich repeat</keyword>
<dbReference type="PANTHER" id="PTHR48059:SF30">
    <property type="entry name" value="OS06G0587000 PROTEIN"/>
    <property type="match status" value="1"/>
</dbReference>
<dbReference type="InterPro" id="IPR051848">
    <property type="entry name" value="PGIP"/>
</dbReference>
<evidence type="ECO:0000256" key="2">
    <source>
        <dbReference type="ARBA" id="ARBA00022614"/>
    </source>
</evidence>
<evidence type="ECO:0000256" key="5">
    <source>
        <dbReference type="SAM" id="SignalP"/>
    </source>
</evidence>
<gene>
    <name evidence="8" type="ORF">TRITD_6Av1G016520</name>
</gene>
<reference evidence="8 9" key="1">
    <citation type="submission" date="2017-09" db="EMBL/GenBank/DDBJ databases">
        <authorList>
            <consortium name="International Durum Wheat Genome Sequencing Consortium (IDWGSC)"/>
            <person name="Milanesi L."/>
        </authorList>
    </citation>
    <scope>NUCLEOTIDE SEQUENCE [LARGE SCALE GENOMIC DNA]</scope>
    <source>
        <strain evidence="9">cv. Svevo</strain>
    </source>
</reference>
<dbReference type="AlphaFoldDB" id="A0A9R0XTP8"/>
<accession>A0A9R0XTP8</accession>